<evidence type="ECO:0000256" key="5">
    <source>
        <dbReference type="HAMAP-Rule" id="MF_01114"/>
    </source>
</evidence>
<reference evidence="7 8" key="1">
    <citation type="submission" date="2016-11" db="EMBL/GenBank/DDBJ databases">
        <authorList>
            <person name="Jaros S."/>
            <person name="Januszkiewicz K."/>
            <person name="Wedrychowicz H."/>
        </authorList>
    </citation>
    <scope>NUCLEOTIDE SEQUENCE [LARGE SCALE GENOMIC DNA]</scope>
    <source>
        <strain evidence="7 8">DSM 21986</strain>
    </source>
</reference>
<evidence type="ECO:0000313" key="8">
    <source>
        <dbReference type="Proteomes" id="UP000184041"/>
    </source>
</evidence>
<organism evidence="7 8">
    <name type="scientific">Fodinibius roseus</name>
    <dbReference type="NCBI Taxonomy" id="1194090"/>
    <lineage>
        <taxon>Bacteria</taxon>
        <taxon>Pseudomonadati</taxon>
        <taxon>Balneolota</taxon>
        <taxon>Balneolia</taxon>
        <taxon>Balneolales</taxon>
        <taxon>Balneolaceae</taxon>
        <taxon>Fodinibius</taxon>
    </lineage>
</organism>
<proteinExistence type="inferred from homology"/>
<comment type="similarity">
    <text evidence="2 5">Belongs to the RecX family.</text>
</comment>
<dbReference type="GO" id="GO:0006282">
    <property type="term" value="P:regulation of DNA repair"/>
    <property type="evidence" value="ECO:0007669"/>
    <property type="project" value="UniProtKB-UniRule"/>
</dbReference>
<dbReference type="InterPro" id="IPR053924">
    <property type="entry name" value="RecX_HTH_2nd"/>
</dbReference>
<sequence>MSDEAGPEHPLPGIISSIAVQKRNKERYSIYVDEQFLLGVNEQTLIKFNLSKGVEVTPLLFKKMQREEGRFAVKKYLLKLLGRRDHARRELLTKALRKEYTREVILNVLDELEDKGYIDDAGFARKYAADQYRLNKWGPAKIKAHLFKKGIRRTVAEQSIREVFKNEDLEETFIHLVGKRKRHFLREEHLLKRKNKIIRYLAGKGYRSSGIYRNIDKLMKVIEQ</sequence>
<dbReference type="PANTHER" id="PTHR33602:SF1">
    <property type="entry name" value="REGULATORY PROTEIN RECX FAMILY PROTEIN"/>
    <property type="match status" value="1"/>
</dbReference>
<dbReference type="PANTHER" id="PTHR33602">
    <property type="entry name" value="REGULATORY PROTEIN RECX FAMILY PROTEIN"/>
    <property type="match status" value="1"/>
</dbReference>
<dbReference type="RefSeq" id="WP_073059752.1">
    <property type="nucleotide sequence ID" value="NZ_FQUS01000003.1"/>
</dbReference>
<keyword evidence="4 5" id="KW-0963">Cytoplasm</keyword>
<dbReference type="GO" id="GO:0005737">
    <property type="term" value="C:cytoplasm"/>
    <property type="evidence" value="ECO:0007669"/>
    <property type="project" value="UniProtKB-SubCell"/>
</dbReference>
<dbReference type="InterPro" id="IPR036388">
    <property type="entry name" value="WH-like_DNA-bd_sf"/>
</dbReference>
<dbReference type="STRING" id="1194090.SAMN05443144_103191"/>
<dbReference type="InterPro" id="IPR003783">
    <property type="entry name" value="Regulatory_RecX"/>
</dbReference>
<gene>
    <name evidence="5" type="primary">recX</name>
    <name evidence="7" type="ORF">SAMN05443144_103191</name>
</gene>
<dbReference type="HAMAP" id="MF_01114">
    <property type="entry name" value="RecX"/>
    <property type="match status" value="1"/>
</dbReference>
<evidence type="ECO:0000256" key="4">
    <source>
        <dbReference type="ARBA" id="ARBA00022490"/>
    </source>
</evidence>
<dbReference type="AlphaFoldDB" id="A0A1M4WDD0"/>
<comment type="subcellular location">
    <subcellularLocation>
        <location evidence="1 5">Cytoplasm</location>
    </subcellularLocation>
</comment>
<evidence type="ECO:0000256" key="2">
    <source>
        <dbReference type="ARBA" id="ARBA00009695"/>
    </source>
</evidence>
<comment type="function">
    <text evidence="5">Modulates RecA activity.</text>
</comment>
<dbReference type="Gene3D" id="1.10.10.10">
    <property type="entry name" value="Winged helix-like DNA-binding domain superfamily/Winged helix DNA-binding domain"/>
    <property type="match status" value="2"/>
</dbReference>
<evidence type="ECO:0000256" key="3">
    <source>
        <dbReference type="ARBA" id="ARBA00018111"/>
    </source>
</evidence>
<dbReference type="Pfam" id="PF02631">
    <property type="entry name" value="RecX_HTH2"/>
    <property type="match status" value="1"/>
</dbReference>
<evidence type="ECO:0000313" key="7">
    <source>
        <dbReference type="EMBL" id="SHE79249.1"/>
    </source>
</evidence>
<dbReference type="EMBL" id="FQUS01000003">
    <property type="protein sequence ID" value="SHE79249.1"/>
    <property type="molecule type" value="Genomic_DNA"/>
</dbReference>
<accession>A0A1M4WDD0</accession>
<protein>
    <recommendedName>
        <fullName evidence="3 5">Regulatory protein RecX</fullName>
    </recommendedName>
</protein>
<evidence type="ECO:0000256" key="1">
    <source>
        <dbReference type="ARBA" id="ARBA00004496"/>
    </source>
</evidence>
<evidence type="ECO:0000259" key="6">
    <source>
        <dbReference type="Pfam" id="PF02631"/>
    </source>
</evidence>
<keyword evidence="8" id="KW-1185">Reference proteome</keyword>
<dbReference type="OrthoDB" id="1523826at2"/>
<name>A0A1M4WDD0_9BACT</name>
<feature type="domain" description="RecX second three-helical" evidence="6">
    <location>
        <begin position="119"/>
        <end position="158"/>
    </location>
</feature>
<dbReference type="Proteomes" id="UP000184041">
    <property type="component" value="Unassembled WGS sequence"/>
</dbReference>